<evidence type="ECO:0000313" key="1">
    <source>
        <dbReference type="EMBL" id="KAJ8372157.1"/>
    </source>
</evidence>
<sequence length="141" mass="15585">MRALVFHARAPGVGFTSQVFPPSPRRRVGHVTRRHCLQTDRFEIARDILSSPRLGLPRCGPTGDLLPSESWSRKGLRQIPHMFYPPLPCGRSEVCCFSSGSLSARPTLLDVDAYCLEEYSKAQRLNYGGNGRVSIPDSADG</sequence>
<dbReference type="Proteomes" id="UP001221898">
    <property type="component" value="Unassembled WGS sequence"/>
</dbReference>
<name>A0AAD7R9K5_9TELE</name>
<comment type="caution">
    <text evidence="1">The sequence shown here is derived from an EMBL/GenBank/DDBJ whole genome shotgun (WGS) entry which is preliminary data.</text>
</comment>
<protein>
    <submittedName>
        <fullName evidence="1">Uncharacterized protein</fullName>
    </submittedName>
</protein>
<gene>
    <name evidence="1" type="ORF">AAFF_G00294170</name>
</gene>
<reference evidence="1" key="1">
    <citation type="journal article" date="2023" name="Science">
        <title>Genome structures resolve the early diversification of teleost fishes.</title>
        <authorList>
            <person name="Parey E."/>
            <person name="Louis A."/>
            <person name="Montfort J."/>
            <person name="Bouchez O."/>
            <person name="Roques C."/>
            <person name="Iampietro C."/>
            <person name="Lluch J."/>
            <person name="Castinel A."/>
            <person name="Donnadieu C."/>
            <person name="Desvignes T."/>
            <person name="Floi Bucao C."/>
            <person name="Jouanno E."/>
            <person name="Wen M."/>
            <person name="Mejri S."/>
            <person name="Dirks R."/>
            <person name="Jansen H."/>
            <person name="Henkel C."/>
            <person name="Chen W.J."/>
            <person name="Zahm M."/>
            <person name="Cabau C."/>
            <person name="Klopp C."/>
            <person name="Thompson A.W."/>
            <person name="Robinson-Rechavi M."/>
            <person name="Braasch I."/>
            <person name="Lecointre G."/>
            <person name="Bobe J."/>
            <person name="Postlethwait J.H."/>
            <person name="Berthelot C."/>
            <person name="Roest Crollius H."/>
            <person name="Guiguen Y."/>
        </authorList>
    </citation>
    <scope>NUCLEOTIDE SEQUENCE</scope>
    <source>
        <strain evidence="1">NC1722</strain>
    </source>
</reference>
<evidence type="ECO:0000313" key="2">
    <source>
        <dbReference type="Proteomes" id="UP001221898"/>
    </source>
</evidence>
<dbReference type="EMBL" id="JAINUG010000413">
    <property type="protein sequence ID" value="KAJ8372157.1"/>
    <property type="molecule type" value="Genomic_DNA"/>
</dbReference>
<keyword evidence="2" id="KW-1185">Reference proteome</keyword>
<organism evidence="1 2">
    <name type="scientific">Aldrovandia affinis</name>
    <dbReference type="NCBI Taxonomy" id="143900"/>
    <lineage>
        <taxon>Eukaryota</taxon>
        <taxon>Metazoa</taxon>
        <taxon>Chordata</taxon>
        <taxon>Craniata</taxon>
        <taxon>Vertebrata</taxon>
        <taxon>Euteleostomi</taxon>
        <taxon>Actinopterygii</taxon>
        <taxon>Neopterygii</taxon>
        <taxon>Teleostei</taxon>
        <taxon>Notacanthiformes</taxon>
        <taxon>Halosauridae</taxon>
        <taxon>Aldrovandia</taxon>
    </lineage>
</organism>
<accession>A0AAD7R9K5</accession>
<dbReference type="AlphaFoldDB" id="A0AAD7R9K5"/>
<proteinExistence type="predicted"/>